<evidence type="ECO:0000313" key="2">
    <source>
        <dbReference type="Proteomes" id="UP000250275"/>
    </source>
</evidence>
<proteinExistence type="predicted"/>
<dbReference type="Proteomes" id="UP000250275">
    <property type="component" value="Unassembled WGS sequence"/>
</dbReference>
<name>A0A310SCY9_9HYME</name>
<dbReference type="AlphaFoldDB" id="A0A310SCY9"/>
<accession>A0A310SCY9</accession>
<protein>
    <submittedName>
        <fullName evidence="1">Uncharacterized protein</fullName>
    </submittedName>
</protein>
<reference evidence="1 2" key="1">
    <citation type="submission" date="2015-07" db="EMBL/GenBank/DDBJ databases">
        <title>The genome of Eufriesea mexicana.</title>
        <authorList>
            <person name="Pan H."/>
            <person name="Kapheim K."/>
        </authorList>
    </citation>
    <scope>NUCLEOTIDE SEQUENCE [LARGE SCALE GENOMIC DNA]</scope>
    <source>
        <strain evidence="1">0111107269</strain>
        <tissue evidence="1">Whole body</tissue>
    </source>
</reference>
<organism evidence="1 2">
    <name type="scientific">Eufriesea mexicana</name>
    <dbReference type="NCBI Taxonomy" id="516756"/>
    <lineage>
        <taxon>Eukaryota</taxon>
        <taxon>Metazoa</taxon>
        <taxon>Ecdysozoa</taxon>
        <taxon>Arthropoda</taxon>
        <taxon>Hexapoda</taxon>
        <taxon>Insecta</taxon>
        <taxon>Pterygota</taxon>
        <taxon>Neoptera</taxon>
        <taxon>Endopterygota</taxon>
        <taxon>Hymenoptera</taxon>
        <taxon>Apocrita</taxon>
        <taxon>Aculeata</taxon>
        <taxon>Apoidea</taxon>
        <taxon>Anthophila</taxon>
        <taxon>Apidae</taxon>
        <taxon>Eufriesea</taxon>
    </lineage>
</organism>
<sequence length="233" mass="25430">MGLLCSLIADQADRRFDLRLWVSFLLLLTHVTLSAKSGVCQILLPDWTKSVPLVHKSVTLKEGKILLNEASGGGNPLLQGEKSTKAGKSGKVDASTSTYIPGTQQCFTVSETNRVNKYQCRNNDTRLCYGQGYVQGSDKNVLAEYQRQMLSGVFIGPIVRGVCIWMAPPCIGIYVCFEGPSRLSIFEAGLSDAMGRHRAYKNLAEGFEGTLSFDNLPSASRTSQDSSLRTLVP</sequence>
<gene>
    <name evidence="1" type="ORF">WN48_00995</name>
</gene>
<dbReference type="EMBL" id="KQ761250">
    <property type="protein sequence ID" value="OAD57926.1"/>
    <property type="molecule type" value="Genomic_DNA"/>
</dbReference>
<keyword evidence="2" id="KW-1185">Reference proteome</keyword>
<evidence type="ECO:0000313" key="1">
    <source>
        <dbReference type="EMBL" id="OAD57926.1"/>
    </source>
</evidence>